<feature type="domain" description="ABC transporter" evidence="4">
    <location>
        <begin position="2"/>
        <end position="257"/>
    </location>
</feature>
<dbReference type="PROSITE" id="PS50893">
    <property type="entry name" value="ABC_TRANSPORTER_2"/>
    <property type="match status" value="1"/>
</dbReference>
<keyword evidence="6" id="KW-1185">Reference proteome</keyword>
<dbReference type="InterPro" id="IPR027417">
    <property type="entry name" value="P-loop_NTPase"/>
</dbReference>
<accession>A0A1M7RU86</accession>
<gene>
    <name evidence="5" type="ORF">SAMN02745728_00168</name>
</gene>
<dbReference type="GO" id="GO:0005524">
    <property type="term" value="F:ATP binding"/>
    <property type="evidence" value="ECO:0007669"/>
    <property type="project" value="UniProtKB-KW"/>
</dbReference>
<dbReference type="EMBL" id="FRDI01000002">
    <property type="protein sequence ID" value="SHN49770.1"/>
    <property type="molecule type" value="Genomic_DNA"/>
</dbReference>
<dbReference type="GO" id="GO:0016887">
    <property type="term" value="F:ATP hydrolysis activity"/>
    <property type="evidence" value="ECO:0007669"/>
    <property type="project" value="InterPro"/>
</dbReference>
<proteinExistence type="inferred from homology"/>
<dbReference type="SMART" id="SM00382">
    <property type="entry name" value="AAA"/>
    <property type="match status" value="1"/>
</dbReference>
<keyword evidence="2" id="KW-0547">Nucleotide-binding</keyword>
<keyword evidence="3" id="KW-0067">ATP-binding</keyword>
<dbReference type="STRING" id="1121455.SAMN02745728_00168"/>
<organism evidence="5 6">
    <name type="scientific">Desulfovibrio litoralis DSM 11393</name>
    <dbReference type="NCBI Taxonomy" id="1121455"/>
    <lineage>
        <taxon>Bacteria</taxon>
        <taxon>Pseudomonadati</taxon>
        <taxon>Thermodesulfobacteriota</taxon>
        <taxon>Desulfovibrionia</taxon>
        <taxon>Desulfovibrionales</taxon>
        <taxon>Desulfovibrionaceae</taxon>
        <taxon>Desulfovibrio</taxon>
    </lineage>
</organism>
<protein>
    <submittedName>
        <fullName evidence="5">Iron-regulated ABC transporter ATPase subunit SufC</fullName>
    </submittedName>
</protein>
<name>A0A1M7RU86_9BACT</name>
<dbReference type="RefSeq" id="WP_072695529.1">
    <property type="nucleotide sequence ID" value="NZ_FRDI01000002.1"/>
</dbReference>
<dbReference type="InterPro" id="IPR010230">
    <property type="entry name" value="FeS-cluster_ATPase_SufC"/>
</dbReference>
<comment type="similarity">
    <text evidence="1">Belongs to the ABC transporter superfamily. Ycf16 family.</text>
</comment>
<dbReference type="PANTHER" id="PTHR43204">
    <property type="entry name" value="ABC TRANSPORTER I FAMILY MEMBER 6, CHLOROPLASTIC"/>
    <property type="match status" value="1"/>
</dbReference>
<evidence type="ECO:0000256" key="1">
    <source>
        <dbReference type="ARBA" id="ARBA00006216"/>
    </source>
</evidence>
<evidence type="ECO:0000256" key="3">
    <source>
        <dbReference type="ARBA" id="ARBA00022840"/>
    </source>
</evidence>
<reference evidence="5 6" key="1">
    <citation type="submission" date="2016-12" db="EMBL/GenBank/DDBJ databases">
        <authorList>
            <person name="Song W.-J."/>
            <person name="Kurnit D.M."/>
        </authorList>
    </citation>
    <scope>NUCLEOTIDE SEQUENCE [LARGE SCALE GENOMIC DNA]</scope>
    <source>
        <strain evidence="5 6">DSM 11393</strain>
    </source>
</reference>
<dbReference type="AlphaFoldDB" id="A0A1M7RU86"/>
<dbReference type="CDD" id="cd03217">
    <property type="entry name" value="ABC_FeS_Assembly"/>
    <property type="match status" value="1"/>
</dbReference>
<dbReference type="InterPro" id="IPR003593">
    <property type="entry name" value="AAA+_ATPase"/>
</dbReference>
<dbReference type="OrthoDB" id="9809450at2"/>
<evidence type="ECO:0000313" key="5">
    <source>
        <dbReference type="EMBL" id="SHN49770.1"/>
    </source>
</evidence>
<dbReference type="Gene3D" id="3.40.50.300">
    <property type="entry name" value="P-loop containing nucleotide triphosphate hydrolases"/>
    <property type="match status" value="1"/>
</dbReference>
<evidence type="ECO:0000256" key="2">
    <source>
        <dbReference type="ARBA" id="ARBA00022741"/>
    </source>
</evidence>
<dbReference type="InterPro" id="IPR003439">
    <property type="entry name" value="ABC_transporter-like_ATP-bd"/>
</dbReference>
<evidence type="ECO:0000313" key="6">
    <source>
        <dbReference type="Proteomes" id="UP000186469"/>
    </source>
</evidence>
<dbReference type="PANTHER" id="PTHR43204:SF1">
    <property type="entry name" value="ABC TRANSPORTER I FAMILY MEMBER 6, CHLOROPLASTIC"/>
    <property type="match status" value="1"/>
</dbReference>
<dbReference type="SUPFAM" id="SSF52540">
    <property type="entry name" value="P-loop containing nucleoside triphosphate hydrolases"/>
    <property type="match status" value="1"/>
</dbReference>
<dbReference type="Proteomes" id="UP000186469">
    <property type="component" value="Unassembled WGS sequence"/>
</dbReference>
<dbReference type="Pfam" id="PF00005">
    <property type="entry name" value="ABC_tran"/>
    <property type="match status" value="1"/>
</dbReference>
<evidence type="ECO:0000259" key="4">
    <source>
        <dbReference type="PROSITE" id="PS50893"/>
    </source>
</evidence>
<sequence length="276" mass="30456">MLEIKDLHVNIGDVEVLRGINLTIDAGETFILFGPNGSGKTTLLMTLMGFNNYKVTSGKIIFKGEDITDAPMYDRARMGMGMSFQRPPTIHGLKTRHLVEMCGQGRKVPVDDLAAQVNFDRFLERDVNAGFSGGEIKRSELLQLMAQQPDLVLFDEPESGVDLENMVLIGQTARKLLDGSVQPASCSGAALFSNKESMKSLKAKCSTAGLIITHTGYILQYVNADRGQVMFNGQLCCEARPLDILDHVRQYGYKECMRCFSNDNTCSPLPDMTSKK</sequence>